<comment type="caution">
    <text evidence="3">The sequence shown here is derived from an EMBL/GenBank/DDBJ whole genome shotgun (WGS) entry which is preliminary data.</text>
</comment>
<evidence type="ECO:0000313" key="4">
    <source>
        <dbReference type="EMBL" id="CAF3331309.1"/>
    </source>
</evidence>
<protein>
    <submittedName>
        <fullName evidence="3">Uncharacterized protein</fullName>
    </submittedName>
</protein>
<dbReference type="EMBL" id="CAJNYT010000073">
    <property type="protein sequence ID" value="CAF3327294.1"/>
    <property type="molecule type" value="Genomic_DNA"/>
</dbReference>
<accession>A0A817U9T4</accession>
<evidence type="ECO:0000313" key="11">
    <source>
        <dbReference type="Proteomes" id="UP000663873"/>
    </source>
</evidence>
<evidence type="ECO:0000256" key="1">
    <source>
        <dbReference type="SAM" id="MobiDB-lite"/>
    </source>
</evidence>
<evidence type="ECO:0000313" key="9">
    <source>
        <dbReference type="EMBL" id="CAF4956371.1"/>
    </source>
</evidence>
<evidence type="ECO:0000313" key="6">
    <source>
        <dbReference type="EMBL" id="CAF4660085.1"/>
    </source>
</evidence>
<evidence type="ECO:0000313" key="5">
    <source>
        <dbReference type="EMBL" id="CAF3418407.1"/>
    </source>
</evidence>
<keyword evidence="11" id="KW-1185">Reference proteome</keyword>
<evidence type="ECO:0000313" key="8">
    <source>
        <dbReference type="EMBL" id="CAF4866075.1"/>
    </source>
</evidence>
<evidence type="ECO:0000313" key="2">
    <source>
        <dbReference type="EMBL" id="CAF2995363.1"/>
    </source>
</evidence>
<dbReference type="EMBL" id="CAJOBQ010008168">
    <property type="protein sequence ID" value="CAF4689175.1"/>
    <property type="molecule type" value="Genomic_DNA"/>
</dbReference>
<gene>
    <name evidence="5" type="ORF">FME351_LOCUS10671</name>
    <name evidence="3" type="ORF">GRG538_LOCUS3112</name>
    <name evidence="4" type="ORF">KIK155_LOCUS1656</name>
    <name evidence="9" type="ORF">QYT958_LOCUS33905</name>
    <name evidence="2" type="ORF">TIS948_LOCUS1185</name>
    <name evidence="8" type="ORF">TOA249_LOCUS28101</name>
    <name evidence="7" type="ORF">TSG867_LOCUS32775</name>
    <name evidence="6" type="ORF">UJA718_LOCUS34211</name>
</gene>
<dbReference type="EMBL" id="CAJOBS010003788">
    <property type="protein sequence ID" value="CAF4866075.1"/>
    <property type="molecule type" value="Genomic_DNA"/>
</dbReference>
<dbReference type="EMBL" id="CAJNYV010000041">
    <property type="protein sequence ID" value="CAF3331309.1"/>
    <property type="molecule type" value="Genomic_DNA"/>
</dbReference>
<dbReference type="AlphaFoldDB" id="A0A817U9T4"/>
<feature type="region of interest" description="Disordered" evidence="1">
    <location>
        <begin position="1"/>
        <end position="42"/>
    </location>
</feature>
<dbReference type="Proteomes" id="UP000663825">
    <property type="component" value="Unassembled WGS sequence"/>
</dbReference>
<proteinExistence type="predicted"/>
<dbReference type="Proteomes" id="UP000663872">
    <property type="component" value="Unassembled WGS sequence"/>
</dbReference>
<sequence length="164" mass="18604">MNKKYKDISTYFVTNKRPGGDTDENVSQPPTPDNFYNSGNDEDELEIHKNKEGSVTTPASPVNQNYNTAANLLVNDDEIGLYVSKQLAAKDFSLLNRLLTKPSTPPSNYVFTKVEQGGKNRSVCQHSWLAKYSWLTYSEMHKGVYCRHCVLFSRQGAYQTRTTH</sequence>
<dbReference type="EMBL" id="CAJNXB010000034">
    <property type="protein sequence ID" value="CAF2995363.1"/>
    <property type="molecule type" value="Genomic_DNA"/>
</dbReference>
<name>A0A817U9T4_9BILA</name>
<evidence type="ECO:0000313" key="7">
    <source>
        <dbReference type="EMBL" id="CAF4689175.1"/>
    </source>
</evidence>
<dbReference type="EMBL" id="CAJNYU010001176">
    <property type="protein sequence ID" value="CAF3418407.1"/>
    <property type="molecule type" value="Genomic_DNA"/>
</dbReference>
<dbReference type="Proteomes" id="UP000663865">
    <property type="component" value="Unassembled WGS sequence"/>
</dbReference>
<dbReference type="EMBL" id="CAJOBP010030789">
    <property type="protein sequence ID" value="CAF4660085.1"/>
    <property type="molecule type" value="Genomic_DNA"/>
</dbReference>
<dbReference type="EMBL" id="CAJOBR010023710">
    <property type="protein sequence ID" value="CAF4956371.1"/>
    <property type="molecule type" value="Genomic_DNA"/>
</dbReference>
<dbReference type="Proteomes" id="UP000663862">
    <property type="component" value="Unassembled WGS sequence"/>
</dbReference>
<dbReference type="OrthoDB" id="6601747at2759"/>
<dbReference type="Proteomes" id="UP000663869">
    <property type="component" value="Unassembled WGS sequence"/>
</dbReference>
<dbReference type="Proteomes" id="UP000663873">
    <property type="component" value="Unassembled WGS sequence"/>
</dbReference>
<dbReference type="Proteomes" id="UP000663848">
    <property type="component" value="Unassembled WGS sequence"/>
</dbReference>
<organism evidence="3 10">
    <name type="scientific">Rotaria socialis</name>
    <dbReference type="NCBI Taxonomy" id="392032"/>
    <lineage>
        <taxon>Eukaryota</taxon>
        <taxon>Metazoa</taxon>
        <taxon>Spiralia</taxon>
        <taxon>Gnathifera</taxon>
        <taxon>Rotifera</taxon>
        <taxon>Eurotatoria</taxon>
        <taxon>Bdelloidea</taxon>
        <taxon>Philodinida</taxon>
        <taxon>Philodinidae</taxon>
        <taxon>Rotaria</taxon>
    </lineage>
</organism>
<evidence type="ECO:0000313" key="3">
    <source>
        <dbReference type="EMBL" id="CAF3327294.1"/>
    </source>
</evidence>
<dbReference type="Proteomes" id="UP000663838">
    <property type="component" value="Unassembled WGS sequence"/>
</dbReference>
<reference evidence="3" key="1">
    <citation type="submission" date="2021-02" db="EMBL/GenBank/DDBJ databases">
        <authorList>
            <person name="Nowell W R."/>
        </authorList>
    </citation>
    <scope>NUCLEOTIDE SEQUENCE</scope>
</reference>
<evidence type="ECO:0000313" key="10">
    <source>
        <dbReference type="Proteomes" id="UP000663872"/>
    </source>
</evidence>